<dbReference type="EMBL" id="CP084204">
    <property type="protein sequence ID" value="UZX19874.1"/>
    <property type="molecule type" value="Genomic_DNA"/>
</dbReference>
<evidence type="ECO:0000313" key="1">
    <source>
        <dbReference type="EMBL" id="UZX19874.1"/>
    </source>
</evidence>
<name>A0ABY6QTN4_9ACTN</name>
<evidence type="ECO:0000313" key="2">
    <source>
        <dbReference type="Proteomes" id="UP001164506"/>
    </source>
</evidence>
<sequence>MNILDQRVFPFGDDDGRELLAGLLSLYWRADGAVVVVQGAGLDPADYAWAASMADTWPRILERAATKGRLRALVTYVESDPNSAAFPVFGRLLRIPPQSTTDAFSLSLFGRTGSRALFDRATLRAHLKELTREEGGGVLILTGDDGCGKSYSWYFISHVLQGLGVSPVLVDCERWAGTPATPADVMRDICYQLDWPMRDPVVDEPEDTQARVQLAWFKGRVRAQGDGLWIFFDRPREKHLTPAAVSFVKEIAVVAERHEVGAGLRVVLADFHGPLRPEVEPSVLREPIAPIETCHLRAFFERVSAAAGQSVDEEAVTLLVEELLEHRPLPSPPPLGQLSSYAVKIARETFGLPEGFNG</sequence>
<accession>A0ABY6QTN4</accession>
<dbReference type="Proteomes" id="UP001164506">
    <property type="component" value="Chromosome"/>
</dbReference>
<keyword evidence="1" id="KW-0067">ATP-binding</keyword>
<reference evidence="1" key="1">
    <citation type="submission" date="2021-09" db="EMBL/GenBank/DDBJ databases">
        <title>Complete genome sequence and metabolic characterization of Streptomyces tanashiensis DSM 731 the producer of antibacterial Kalafungin and diverse secondary metabolites.</title>
        <authorList>
            <person name="Abbasi M.N."/>
            <person name="Anwar M.N."/>
            <person name="Alam K."/>
            <person name="Shoaib M."/>
            <person name="Lin Z."/>
            <person name="Hayat M."/>
            <person name="Ali M.I."/>
            <person name="Malik H.M.T."/>
            <person name="Ahmed I."/>
            <person name="Li A."/>
            <person name="Hailong Wang H."/>
            <person name="Zhang Y."/>
        </authorList>
    </citation>
    <scope>NUCLEOTIDE SEQUENCE</scope>
    <source>
        <strain evidence="1">Kala</strain>
    </source>
</reference>
<dbReference type="GO" id="GO:0005524">
    <property type="term" value="F:ATP binding"/>
    <property type="evidence" value="ECO:0007669"/>
    <property type="project" value="UniProtKB-KW"/>
</dbReference>
<dbReference type="RefSeq" id="WP_267258088.1">
    <property type="nucleotide sequence ID" value="NZ_CP084204.1"/>
</dbReference>
<dbReference type="SUPFAM" id="SSF52540">
    <property type="entry name" value="P-loop containing nucleoside triphosphate hydrolases"/>
    <property type="match status" value="1"/>
</dbReference>
<gene>
    <name evidence="1" type="ORF">LDH80_03660</name>
</gene>
<protein>
    <submittedName>
        <fullName evidence="1">ATP-binding protein</fullName>
    </submittedName>
</protein>
<organism evidence="1 2">
    <name type="scientific">Streptomyces tanashiensis</name>
    <dbReference type="NCBI Taxonomy" id="67367"/>
    <lineage>
        <taxon>Bacteria</taxon>
        <taxon>Bacillati</taxon>
        <taxon>Actinomycetota</taxon>
        <taxon>Actinomycetes</taxon>
        <taxon>Kitasatosporales</taxon>
        <taxon>Streptomycetaceae</taxon>
        <taxon>Streptomyces</taxon>
    </lineage>
</organism>
<keyword evidence="1" id="KW-0547">Nucleotide-binding</keyword>
<proteinExistence type="predicted"/>
<dbReference type="GeneID" id="95598509"/>
<dbReference type="InterPro" id="IPR027417">
    <property type="entry name" value="P-loop_NTPase"/>
</dbReference>
<keyword evidence="2" id="KW-1185">Reference proteome</keyword>